<accession>A0A1V3XDN4</accession>
<gene>
    <name evidence="1" type="ORF">BZL30_4328</name>
</gene>
<dbReference type="Proteomes" id="UP000189229">
    <property type="component" value="Unassembled WGS sequence"/>
</dbReference>
<comment type="caution">
    <text evidence="1">The sequence shown here is derived from an EMBL/GenBank/DDBJ whole genome shotgun (WGS) entry which is preliminary data.</text>
</comment>
<dbReference type="AlphaFoldDB" id="A0A1V3XDN4"/>
<name>A0A1V3XDN4_MYCKA</name>
<dbReference type="EMBL" id="MVBM01000003">
    <property type="protein sequence ID" value="OOK76571.1"/>
    <property type="molecule type" value="Genomic_DNA"/>
</dbReference>
<protein>
    <submittedName>
        <fullName evidence="1">Pep2 domain protein</fullName>
    </submittedName>
</protein>
<sequence length="195" mass="20241">MNAAPHVSDAEQSNTSVIFDRRAIFKVFRRVSSGISPDIELNRVLGRPVTARSTVAGDLRDGRADAGSSAAGEQACPLGMVTEFASNAAEGWAMAPPASAICSPRATCMPTKSAETSPASLTGSVRRLRRCTPPWPIAWERPGAIPGGHRAGAAVVDRGGGSGAGGYAATIEERIQKLAGETITVQRIHGDLHLG</sequence>
<evidence type="ECO:0000313" key="2">
    <source>
        <dbReference type="Proteomes" id="UP000189229"/>
    </source>
</evidence>
<evidence type="ECO:0000313" key="1">
    <source>
        <dbReference type="EMBL" id="OOK76571.1"/>
    </source>
</evidence>
<organism evidence="1 2">
    <name type="scientific">Mycobacterium kansasii</name>
    <dbReference type="NCBI Taxonomy" id="1768"/>
    <lineage>
        <taxon>Bacteria</taxon>
        <taxon>Bacillati</taxon>
        <taxon>Actinomycetota</taxon>
        <taxon>Actinomycetes</taxon>
        <taxon>Mycobacteriales</taxon>
        <taxon>Mycobacteriaceae</taxon>
        <taxon>Mycobacterium</taxon>
    </lineage>
</organism>
<proteinExistence type="predicted"/>
<reference evidence="1 2" key="1">
    <citation type="submission" date="2017-02" db="EMBL/GenBank/DDBJ databases">
        <title>Complete genome sequences of Mycobacterium kansasii strains isolated from rhesus macaques.</title>
        <authorList>
            <person name="Panda A."/>
            <person name="Nagaraj S."/>
            <person name="Zhao X."/>
            <person name="Tettelin H."/>
            <person name="Detolla L.J."/>
        </authorList>
    </citation>
    <scope>NUCLEOTIDE SEQUENCE [LARGE SCALE GENOMIC DNA]</scope>
    <source>
        <strain evidence="1 2">11-3813</strain>
    </source>
</reference>
<dbReference type="Gene3D" id="3.90.1200.10">
    <property type="match status" value="1"/>
</dbReference>
<feature type="non-terminal residue" evidence="1">
    <location>
        <position position="195"/>
    </location>
</feature>